<feature type="compositionally biased region" description="Acidic residues" evidence="1">
    <location>
        <begin position="317"/>
        <end position="327"/>
    </location>
</feature>
<accession>A0A498ILJ4</accession>
<protein>
    <submittedName>
        <fullName evidence="2">Uncharacterized protein</fullName>
    </submittedName>
</protein>
<feature type="compositionally biased region" description="Basic and acidic residues" evidence="1">
    <location>
        <begin position="655"/>
        <end position="665"/>
    </location>
</feature>
<feature type="compositionally biased region" description="Basic and acidic residues" evidence="1">
    <location>
        <begin position="474"/>
        <end position="494"/>
    </location>
</feature>
<feature type="region of interest" description="Disordered" evidence="1">
    <location>
        <begin position="647"/>
        <end position="876"/>
    </location>
</feature>
<feature type="compositionally biased region" description="Basic and acidic residues" evidence="1">
    <location>
        <begin position="392"/>
        <end position="424"/>
    </location>
</feature>
<organism evidence="2 3">
    <name type="scientific">Malus domestica</name>
    <name type="common">Apple</name>
    <name type="synonym">Pyrus malus</name>
    <dbReference type="NCBI Taxonomy" id="3750"/>
    <lineage>
        <taxon>Eukaryota</taxon>
        <taxon>Viridiplantae</taxon>
        <taxon>Streptophyta</taxon>
        <taxon>Embryophyta</taxon>
        <taxon>Tracheophyta</taxon>
        <taxon>Spermatophyta</taxon>
        <taxon>Magnoliopsida</taxon>
        <taxon>eudicotyledons</taxon>
        <taxon>Gunneridae</taxon>
        <taxon>Pentapetalae</taxon>
        <taxon>rosids</taxon>
        <taxon>fabids</taxon>
        <taxon>Rosales</taxon>
        <taxon>Rosaceae</taxon>
        <taxon>Amygdaloideae</taxon>
        <taxon>Maleae</taxon>
        <taxon>Malus</taxon>
    </lineage>
</organism>
<feature type="region of interest" description="Disordered" evidence="1">
    <location>
        <begin position="392"/>
        <end position="459"/>
    </location>
</feature>
<sequence>MAAETVASLQIPTTDEQVEKKIIEGEKAIEQDGVSLTKENGEEAHKTEDLEGLATPSEPPAVEAEKAADAPAQDVPLVEETKLENEAVPDSKTLDIPKHVVDAVESPIEVQSAIESVERELPKEVATDSIEMGQVEQPKIVGTPVPDVPLVEETKAENESIPDSETLNIPKQVADDVEIPAEVQSVVESVVREAPKEPSLDSIEVGKVEEPKIVDAPLSSVEAIEKPEEPLEVTSDEGSIAPVLEKIKDSKPEFFDVKNKLEEPKIVDAPLSSVEAIEKPEEPLEATSDEGSIAAVLEKIKDSEPEFFEVKDKLEEPEQVEPEEIVQDETVKDEGSIAVKAEPTRVLEEGKTETKDAPSLAVEEKPEQPKLVEQEKKHDEVGLVESVEVKKVKEEGSSVDKVENSTVVEEAKNDEDNKPSRIENLEEASLSREAQIEVQDEGDASLPDVTEKLATEDEKKEISAVDVVEKLAEEPAVETEKVGEESVETKENEKSNMIPLDSTQIIKEDENKESSGVDVVEKLEDEAAVELEKVGEKKVETVADGKRDLVTEDSIQPIIEEQRKELNVGDLIEKLVDEDVVKLENFGEENVAKDVKAEDNEERNVIAEDPALPIEESKKKELDSSDVVEKLAEEAVVKVESGEQEMVAKNGGIEENEKRNEKVEDSTQPIDVVEKVAEEAVVETEKPAEENETKNVKFEDDQNKTVLEEDVKNSITSPTEFIEKTFEGAAKDAEPAVETEAAEKIQNATPSDVETKTDKSAEEKPDEVSTAVEVDESEVKGEETVKTDADRLEKIKDEVAKPDQNVEPPPTKDGDQAKPPEDLPKEVPAKSSQKQSNNLLSKVKHSLVKAKKAIIGGKSPSSKNPAIGTKEDIKVK</sequence>
<feature type="region of interest" description="Disordered" evidence="1">
    <location>
        <begin position="30"/>
        <end position="76"/>
    </location>
</feature>
<feature type="region of interest" description="Disordered" evidence="1">
    <location>
        <begin position="312"/>
        <end position="379"/>
    </location>
</feature>
<feature type="compositionally biased region" description="Basic and acidic residues" evidence="1">
    <location>
        <begin position="506"/>
        <end position="519"/>
    </location>
</feature>
<feature type="compositionally biased region" description="Basic and acidic residues" evidence="1">
    <location>
        <begin position="342"/>
        <end position="379"/>
    </location>
</feature>
<feature type="compositionally biased region" description="Basic and acidic residues" evidence="1">
    <location>
        <begin position="777"/>
        <end position="801"/>
    </location>
</feature>
<evidence type="ECO:0000313" key="2">
    <source>
        <dbReference type="EMBL" id="RXH82093.1"/>
    </source>
</evidence>
<feature type="region of interest" description="Disordered" evidence="1">
    <location>
        <begin position="124"/>
        <end position="148"/>
    </location>
</feature>
<evidence type="ECO:0000313" key="3">
    <source>
        <dbReference type="Proteomes" id="UP000290289"/>
    </source>
</evidence>
<feature type="compositionally biased region" description="Basic and acidic residues" evidence="1">
    <location>
        <begin position="39"/>
        <end position="49"/>
    </location>
</feature>
<dbReference type="EMBL" id="RDQH01000338">
    <property type="protein sequence ID" value="RXH82093.1"/>
    <property type="molecule type" value="Genomic_DNA"/>
</dbReference>
<feature type="region of interest" description="Disordered" evidence="1">
    <location>
        <begin position="474"/>
        <end position="519"/>
    </location>
</feature>
<gene>
    <name evidence="2" type="ORF">DVH24_036434</name>
</gene>
<feature type="compositionally biased region" description="Basic and acidic residues" evidence="1">
    <location>
        <begin position="810"/>
        <end position="828"/>
    </location>
</feature>
<feature type="compositionally biased region" description="Basic and acidic residues" evidence="1">
    <location>
        <begin position="753"/>
        <end position="767"/>
    </location>
</feature>
<feature type="compositionally biased region" description="Basic residues" evidence="1">
    <location>
        <begin position="842"/>
        <end position="852"/>
    </location>
</feature>
<feature type="compositionally biased region" description="Polar residues" evidence="1">
    <location>
        <begin position="830"/>
        <end position="840"/>
    </location>
</feature>
<dbReference type="STRING" id="3750.A0A498ILJ4"/>
<reference evidence="2 3" key="1">
    <citation type="submission" date="2018-10" db="EMBL/GenBank/DDBJ databases">
        <title>A high-quality apple genome assembly.</title>
        <authorList>
            <person name="Hu J."/>
        </authorList>
    </citation>
    <scope>NUCLEOTIDE SEQUENCE [LARGE SCALE GENOMIC DNA]</scope>
    <source>
        <strain evidence="3">cv. HFTH1</strain>
        <tissue evidence="2">Young leaf</tissue>
    </source>
</reference>
<proteinExistence type="predicted"/>
<keyword evidence="3" id="KW-1185">Reference proteome</keyword>
<dbReference type="Proteomes" id="UP000290289">
    <property type="component" value="Chromosome 12"/>
</dbReference>
<feature type="compositionally biased region" description="Basic and acidic residues" evidence="1">
    <location>
        <begin position="449"/>
        <end position="459"/>
    </location>
</feature>
<feature type="compositionally biased region" description="Basic and acidic residues" evidence="1">
    <location>
        <begin position="672"/>
        <end position="712"/>
    </location>
</feature>
<dbReference type="AlphaFoldDB" id="A0A498ILJ4"/>
<dbReference type="PANTHER" id="PTHR37729:SF1">
    <property type="entry name" value="NEUROFILAMENT PROTEIN-LIKE PROTEIN"/>
    <property type="match status" value="1"/>
</dbReference>
<name>A0A498ILJ4_MALDO</name>
<comment type="caution">
    <text evidence="2">The sequence shown here is derived from an EMBL/GenBank/DDBJ whole genome shotgun (WGS) entry which is preliminary data.</text>
</comment>
<feature type="compositionally biased region" description="Basic and acidic residues" evidence="1">
    <location>
        <begin position="721"/>
        <end position="734"/>
    </location>
</feature>
<evidence type="ECO:0000256" key="1">
    <source>
        <dbReference type="SAM" id="MobiDB-lite"/>
    </source>
</evidence>
<dbReference type="PANTHER" id="PTHR37729">
    <property type="entry name" value="NEUROFILAMENT PROTEIN-LIKE PROTEIN"/>
    <property type="match status" value="1"/>
</dbReference>